<evidence type="ECO:0000256" key="2">
    <source>
        <dbReference type="ARBA" id="ARBA00022448"/>
    </source>
</evidence>
<dbReference type="InterPro" id="IPR002293">
    <property type="entry name" value="AA/rel_permease1"/>
</dbReference>
<evidence type="ECO:0000313" key="10">
    <source>
        <dbReference type="Proteomes" id="UP000245699"/>
    </source>
</evidence>
<feature type="transmembrane region" description="Helical" evidence="7">
    <location>
        <begin position="62"/>
        <end position="80"/>
    </location>
</feature>
<feature type="transmembrane region" description="Helical" evidence="7">
    <location>
        <begin position="438"/>
        <end position="461"/>
    </location>
</feature>
<feature type="transmembrane region" description="Helical" evidence="7">
    <location>
        <begin position="514"/>
        <end position="533"/>
    </location>
</feature>
<dbReference type="GO" id="GO:0016020">
    <property type="term" value="C:membrane"/>
    <property type="evidence" value="ECO:0007669"/>
    <property type="project" value="UniProtKB-SubCell"/>
</dbReference>
<dbReference type="PANTHER" id="PTHR43341">
    <property type="entry name" value="AMINO ACID PERMEASE"/>
    <property type="match status" value="1"/>
</dbReference>
<feature type="transmembrane region" description="Helical" evidence="7">
    <location>
        <begin position="412"/>
        <end position="432"/>
    </location>
</feature>
<dbReference type="Proteomes" id="UP000245699">
    <property type="component" value="Unassembled WGS sequence"/>
</dbReference>
<feature type="transmembrane region" description="Helical" evidence="7">
    <location>
        <begin position="368"/>
        <end position="392"/>
    </location>
</feature>
<keyword evidence="10" id="KW-1185">Reference proteome</keyword>
<comment type="subcellular location">
    <subcellularLocation>
        <location evidence="1">Membrane</location>
        <topology evidence="1">Multi-pass membrane protein</topology>
    </subcellularLocation>
</comment>
<keyword evidence="4" id="KW-0029">Amino-acid transport</keyword>
<reference evidence="9 10" key="1">
    <citation type="journal article" date="2018" name="MBio">
        <title>Comparative Genomics Reveals the Core Gene Toolbox for the Fungus-Insect Symbiosis.</title>
        <authorList>
            <person name="Wang Y."/>
            <person name="Stata M."/>
            <person name="Wang W."/>
            <person name="Stajich J.E."/>
            <person name="White M.M."/>
            <person name="Moncalvo J.M."/>
        </authorList>
    </citation>
    <scope>NUCLEOTIDE SEQUENCE [LARGE SCALE GENOMIC DNA]</scope>
    <source>
        <strain evidence="9 10">AUS-77-4</strain>
    </source>
</reference>
<feature type="transmembrane region" description="Helical" evidence="7">
    <location>
        <begin position="482"/>
        <end position="502"/>
    </location>
</feature>
<keyword evidence="3 7" id="KW-0812">Transmembrane</keyword>
<feature type="domain" description="Amino acid permease/ SLC12A" evidence="8">
    <location>
        <begin position="215"/>
        <end position="374"/>
    </location>
</feature>
<feature type="transmembrane region" description="Helical" evidence="7">
    <location>
        <begin position="35"/>
        <end position="56"/>
    </location>
</feature>
<dbReference type="GO" id="GO:0015171">
    <property type="term" value="F:amino acid transmembrane transporter activity"/>
    <property type="evidence" value="ECO:0007669"/>
    <property type="project" value="TreeGrafter"/>
</dbReference>
<evidence type="ECO:0000256" key="5">
    <source>
        <dbReference type="ARBA" id="ARBA00022989"/>
    </source>
</evidence>
<dbReference type="Gene3D" id="1.20.1740.10">
    <property type="entry name" value="Amino acid/polyamine transporter I"/>
    <property type="match status" value="2"/>
</dbReference>
<evidence type="ECO:0000256" key="6">
    <source>
        <dbReference type="ARBA" id="ARBA00023136"/>
    </source>
</evidence>
<feature type="transmembrane region" description="Helical" evidence="7">
    <location>
        <begin position="115"/>
        <end position="134"/>
    </location>
</feature>
<organism evidence="9 10">
    <name type="scientific">Furculomyces boomerangus</name>
    <dbReference type="NCBI Taxonomy" id="61424"/>
    <lineage>
        <taxon>Eukaryota</taxon>
        <taxon>Fungi</taxon>
        <taxon>Fungi incertae sedis</taxon>
        <taxon>Zoopagomycota</taxon>
        <taxon>Kickxellomycotina</taxon>
        <taxon>Harpellomycetes</taxon>
        <taxon>Harpellales</taxon>
        <taxon>Harpellaceae</taxon>
        <taxon>Furculomyces</taxon>
    </lineage>
</organism>
<feature type="transmembrane region" description="Helical" evidence="7">
    <location>
        <begin position="146"/>
        <end position="166"/>
    </location>
</feature>
<evidence type="ECO:0000313" key="9">
    <source>
        <dbReference type="EMBL" id="PVU95710.1"/>
    </source>
</evidence>
<keyword evidence="5 7" id="KW-1133">Transmembrane helix</keyword>
<keyword evidence="2" id="KW-0813">Transport</keyword>
<dbReference type="InterPro" id="IPR004841">
    <property type="entry name" value="AA-permease/SLC12A_dom"/>
</dbReference>
<dbReference type="InterPro" id="IPR004840">
    <property type="entry name" value="Amino_acid_permease_CS"/>
</dbReference>
<proteinExistence type="predicted"/>
<accession>A0A2T9YTP0</accession>
<dbReference type="EMBL" id="MBFT01000174">
    <property type="protein sequence ID" value="PVU95710.1"/>
    <property type="molecule type" value="Genomic_DNA"/>
</dbReference>
<dbReference type="Pfam" id="PF00324">
    <property type="entry name" value="AA_permease"/>
    <property type="match status" value="2"/>
</dbReference>
<dbReference type="AlphaFoldDB" id="A0A2T9YTP0"/>
<feature type="transmembrane region" description="Helical" evidence="7">
    <location>
        <begin position="325"/>
        <end position="348"/>
    </location>
</feature>
<comment type="caution">
    <text evidence="9">The sequence shown here is derived from an EMBL/GenBank/DDBJ whole genome shotgun (WGS) entry which is preliminary data.</text>
</comment>
<evidence type="ECO:0000256" key="1">
    <source>
        <dbReference type="ARBA" id="ARBA00004141"/>
    </source>
</evidence>
<feature type="transmembrane region" description="Helical" evidence="7">
    <location>
        <begin position="172"/>
        <end position="194"/>
    </location>
</feature>
<protein>
    <recommendedName>
        <fullName evidence="8">Amino acid permease/ SLC12A domain-containing protein</fullName>
    </recommendedName>
</protein>
<evidence type="ECO:0000256" key="7">
    <source>
        <dbReference type="SAM" id="Phobius"/>
    </source>
</evidence>
<dbReference type="Pfam" id="PF13520">
    <property type="entry name" value="AA_permease_2"/>
    <property type="match status" value="1"/>
</dbReference>
<feature type="domain" description="Amino acid permease/ SLC12A" evidence="8">
    <location>
        <begin position="34"/>
        <end position="210"/>
    </location>
</feature>
<dbReference type="PROSITE" id="PS00218">
    <property type="entry name" value="AMINO_ACID_PERMEASE_1"/>
    <property type="match status" value="1"/>
</dbReference>
<sequence>MEDYHSSEPCIGKGVIINVVETQDYLQRTLKSRHMTMIAIGGTISTGLFVGSGAALSTGGPGGALVAYILSGLIIFFVLTSLGEMSTYIPVAGSFNSFAGRFIEPSLGFSVGYNYWYAWILTSAIDLVGASILMQFWVSKSHINPFVWTVIVYVIVVFLNLFGARYYGEAEFWLSLIKVISILAFIIIGLLFIFDWIGKTEKVGTSNWNYGDAPFIVPYDDPNLLNSSIDHITVSPLVLVMQKSGIKVGDHIINAVVLSSVISAGNSGLYLATRTLYALAVEGKSFKMFAKVNRYGTPLNSLIFGAIITGIFMSISLIAGNDKVYIWFVSVTGISGFISYCVILFTHWRFRRAYILQGYSLYDLPYKSWFYPFVISAGNSGLYLATRTLYALAVEGKSFKMFAKVNRYGTPLNSLIFGAIITGIFMSISLIAGNDKVYIWFVSVTGISGFISYCVILFTHWRFRRAYILQGYSLYDLPYKSWFYPFGSFFSFFVLIFIILAQGYETFIGVKFQAVEFCRTYIGIPIFIILYVVHKLITKSKLIPLIELDLETDSYIQLGFPNERIENSKLKEKIKAFFSF</sequence>
<dbReference type="PIRSF" id="PIRSF006060">
    <property type="entry name" value="AA_transporter"/>
    <property type="match status" value="1"/>
</dbReference>
<evidence type="ECO:0000259" key="8">
    <source>
        <dbReference type="Pfam" id="PF00324"/>
    </source>
</evidence>
<dbReference type="InterPro" id="IPR050524">
    <property type="entry name" value="APC_YAT"/>
</dbReference>
<dbReference type="PANTHER" id="PTHR43341:SF1">
    <property type="entry name" value="GENERAL AMINO-ACID PERMEASE GAP1"/>
    <property type="match status" value="1"/>
</dbReference>
<keyword evidence="6 7" id="KW-0472">Membrane</keyword>
<dbReference type="OrthoDB" id="3900342at2759"/>
<evidence type="ECO:0000256" key="4">
    <source>
        <dbReference type="ARBA" id="ARBA00022970"/>
    </source>
</evidence>
<evidence type="ECO:0000256" key="3">
    <source>
        <dbReference type="ARBA" id="ARBA00022692"/>
    </source>
</evidence>
<feature type="transmembrane region" description="Helical" evidence="7">
    <location>
        <begin position="252"/>
        <end position="279"/>
    </location>
</feature>
<gene>
    <name evidence="9" type="ORF">BB559_002625</name>
</gene>
<feature type="transmembrane region" description="Helical" evidence="7">
    <location>
        <begin position="299"/>
        <end position="318"/>
    </location>
</feature>
<name>A0A2T9YTP0_9FUNG</name>
<dbReference type="STRING" id="61424.A0A2T9YTP0"/>